<dbReference type="EMBL" id="AB831164">
    <property type="protein sequence ID" value="BAO31939.1"/>
    <property type="molecule type" value="Genomic_DNA"/>
</dbReference>
<dbReference type="Pfam" id="PF00331">
    <property type="entry name" value="Glyco_hydro_10"/>
    <property type="match status" value="1"/>
</dbReference>
<gene>
    <name evidence="11" type="primary">GHF10</name>
</gene>
<dbReference type="InterPro" id="IPR017853">
    <property type="entry name" value="GH"/>
</dbReference>
<dbReference type="PRINTS" id="PR00134">
    <property type="entry name" value="GLHYDRLASE10"/>
</dbReference>
<dbReference type="SUPFAM" id="SSF51445">
    <property type="entry name" value="(Trans)glycosidases"/>
    <property type="match status" value="1"/>
</dbReference>
<evidence type="ECO:0000256" key="9">
    <source>
        <dbReference type="ARBA" id="ARBA00023326"/>
    </source>
</evidence>
<name>W0SQ87_9ZZZZ</name>
<dbReference type="InterPro" id="IPR044846">
    <property type="entry name" value="GH10"/>
</dbReference>
<keyword evidence="4 11" id="KW-0858">Xylan degradation</keyword>
<keyword evidence="6 11" id="KW-0378">Hydrolase</keyword>
<dbReference type="AlphaFoldDB" id="W0SQ87"/>
<comment type="catalytic activity">
    <reaction evidence="1">
        <text>Endohydrolysis of (1-&gt;4)-beta-D-xylosidic linkages in xylans.</text>
        <dbReference type="EC" id="3.2.1.8"/>
    </reaction>
</comment>
<dbReference type="PANTHER" id="PTHR31490">
    <property type="entry name" value="GLYCOSYL HYDROLASE"/>
    <property type="match status" value="1"/>
</dbReference>
<evidence type="ECO:0000256" key="3">
    <source>
        <dbReference type="ARBA" id="ARBA00012590"/>
    </source>
</evidence>
<keyword evidence="8 11" id="KW-0326">Glycosidase</keyword>
<evidence type="ECO:0000256" key="1">
    <source>
        <dbReference type="ARBA" id="ARBA00000681"/>
    </source>
</evidence>
<dbReference type="EC" id="3.2.1.8" evidence="3"/>
<feature type="domain" description="GH10" evidence="10">
    <location>
        <begin position="1"/>
        <end position="87"/>
    </location>
</feature>
<evidence type="ECO:0000256" key="2">
    <source>
        <dbReference type="ARBA" id="ARBA00007495"/>
    </source>
</evidence>
<feature type="non-terminal residue" evidence="11">
    <location>
        <position position="1"/>
    </location>
</feature>
<protein>
    <recommendedName>
        <fullName evidence="3">endo-1,4-beta-xylanase</fullName>
        <ecNumber evidence="3">3.2.1.8</ecNumber>
    </recommendedName>
</protein>
<dbReference type="GO" id="GO:0031176">
    <property type="term" value="F:endo-1,4-beta-xylanase activity"/>
    <property type="evidence" value="ECO:0007669"/>
    <property type="project" value="UniProtKB-EC"/>
</dbReference>
<proteinExistence type="inferred from homology"/>
<evidence type="ECO:0000256" key="5">
    <source>
        <dbReference type="ARBA" id="ARBA00022729"/>
    </source>
</evidence>
<evidence type="ECO:0000256" key="8">
    <source>
        <dbReference type="ARBA" id="ARBA00023295"/>
    </source>
</evidence>
<keyword evidence="5" id="KW-0732">Signal</keyword>
<keyword evidence="7" id="KW-0119">Carbohydrate metabolism</keyword>
<accession>W0SQ87</accession>
<dbReference type="GO" id="GO:0045493">
    <property type="term" value="P:xylan catabolic process"/>
    <property type="evidence" value="ECO:0007669"/>
    <property type="project" value="UniProtKB-KW"/>
</dbReference>
<evidence type="ECO:0000313" key="11">
    <source>
        <dbReference type="EMBL" id="BAO31939.1"/>
    </source>
</evidence>
<dbReference type="PANTHER" id="PTHR31490:SF88">
    <property type="entry name" value="BETA-XYLANASE"/>
    <property type="match status" value="1"/>
</dbReference>
<evidence type="ECO:0000256" key="4">
    <source>
        <dbReference type="ARBA" id="ARBA00022651"/>
    </source>
</evidence>
<evidence type="ECO:0000259" key="10">
    <source>
        <dbReference type="PROSITE" id="PS51760"/>
    </source>
</evidence>
<dbReference type="Gene3D" id="3.20.20.80">
    <property type="entry name" value="Glycosidases"/>
    <property type="match status" value="1"/>
</dbReference>
<feature type="non-terminal residue" evidence="11">
    <location>
        <position position="87"/>
    </location>
</feature>
<dbReference type="InterPro" id="IPR001000">
    <property type="entry name" value="GH10_dom"/>
</dbReference>
<comment type="similarity">
    <text evidence="2">Belongs to the glycosyl hydrolase 10 (cellulase F) family.</text>
</comment>
<dbReference type="PROSITE" id="PS51760">
    <property type="entry name" value="GH10_2"/>
    <property type="match status" value="1"/>
</dbReference>
<evidence type="ECO:0000256" key="7">
    <source>
        <dbReference type="ARBA" id="ARBA00023277"/>
    </source>
</evidence>
<organism evidence="11">
    <name type="scientific">uncultured organism</name>
    <dbReference type="NCBI Taxonomy" id="155900"/>
    <lineage>
        <taxon>unclassified sequences</taxon>
        <taxon>environmental samples</taxon>
    </lineage>
</organism>
<evidence type="ECO:0000256" key="6">
    <source>
        <dbReference type="ARBA" id="ARBA00022801"/>
    </source>
</evidence>
<keyword evidence="9" id="KW-0624">Polysaccharide degradation</keyword>
<sequence>YDWDVGNEAIADEKDAGFRPSVFSQIIGPEFVPMAFRFAREVDPKAKLLYNDYSLEWGYHKSDYLYDKVTEWLAEGVPVDGLGIQSH</sequence>
<reference evidence="11" key="1">
    <citation type="submission" date="2013-07" db="EMBL/GenBank/DDBJ databases">
        <title>Phylogenetic diversity and different distributions of glycosyl hydrolase family 10 and 11 xylanases in the hindgut of a fungus-growing termite.</title>
        <authorList>
            <person name="Yang Y.J."/>
            <person name="Lan X."/>
            <person name="Yuan B."/>
            <person name="Ji S.Q."/>
            <person name="Shen Y.L."/>
            <person name="Li F.L."/>
            <person name="Ni J.F."/>
        </authorList>
    </citation>
    <scope>NUCLEOTIDE SEQUENCE</scope>
</reference>